<feature type="non-terminal residue" evidence="2">
    <location>
        <position position="110"/>
    </location>
</feature>
<organism evidence="2">
    <name type="scientific">Medioppia subpectinata</name>
    <dbReference type="NCBI Taxonomy" id="1979941"/>
    <lineage>
        <taxon>Eukaryota</taxon>
        <taxon>Metazoa</taxon>
        <taxon>Ecdysozoa</taxon>
        <taxon>Arthropoda</taxon>
        <taxon>Chelicerata</taxon>
        <taxon>Arachnida</taxon>
        <taxon>Acari</taxon>
        <taxon>Acariformes</taxon>
        <taxon>Sarcoptiformes</taxon>
        <taxon>Oribatida</taxon>
        <taxon>Brachypylina</taxon>
        <taxon>Oppioidea</taxon>
        <taxon>Oppiidae</taxon>
        <taxon>Medioppia</taxon>
    </lineage>
</organism>
<dbReference type="GO" id="GO:0031083">
    <property type="term" value="C:BLOC-1 complex"/>
    <property type="evidence" value="ECO:0007669"/>
    <property type="project" value="TreeGrafter"/>
</dbReference>
<evidence type="ECO:0000313" key="3">
    <source>
        <dbReference type="Proteomes" id="UP000759131"/>
    </source>
</evidence>
<dbReference type="Proteomes" id="UP000759131">
    <property type="component" value="Unassembled WGS sequence"/>
</dbReference>
<proteinExistence type="inferred from homology"/>
<dbReference type="GO" id="GO:0043015">
    <property type="term" value="F:gamma-tubulin binding"/>
    <property type="evidence" value="ECO:0007669"/>
    <property type="project" value="TreeGrafter"/>
</dbReference>
<gene>
    <name evidence="2" type="ORF">OSB1V03_LOCUS12777</name>
</gene>
<dbReference type="AlphaFoldDB" id="A0A7R9Q617"/>
<protein>
    <recommendedName>
        <fullName evidence="4">Biogenesis of lysosome-related organelles complex 1 subunit 2</fullName>
    </recommendedName>
</protein>
<dbReference type="PANTHER" id="PTHR46479">
    <property type="entry name" value="BIOGENESIS OF LYSOSOME-RELATED ORGANELLES COMPLEX 1 SUBUNIT 2"/>
    <property type="match status" value="1"/>
</dbReference>
<dbReference type="OrthoDB" id="244061at2759"/>
<dbReference type="GO" id="GO:0032418">
    <property type="term" value="P:lysosome localization"/>
    <property type="evidence" value="ECO:0007669"/>
    <property type="project" value="TreeGrafter"/>
</dbReference>
<evidence type="ECO:0000256" key="1">
    <source>
        <dbReference type="ARBA" id="ARBA00008468"/>
    </source>
</evidence>
<dbReference type="PANTHER" id="PTHR46479:SF1">
    <property type="entry name" value="BIOGENESIS OF LYSOSOME-RELATED ORGANELLES COMPLEX 1 SUBUNIT 2"/>
    <property type="match status" value="1"/>
</dbReference>
<sequence length="110" mass="12442">MSSGSDGNGCDENQLKAKAKVMFGKTSEYLVAELNVTLEDYKLLEEMNNVTTNKYKEMTEATESVAKSVDSMNDKYKTLLPNLQLIDKIEEKVQKLEDMAYAIDAYSKRL</sequence>
<accession>A0A7R9Q617</accession>
<dbReference type="EMBL" id="CAJPIZ010010883">
    <property type="protein sequence ID" value="CAG2112804.1"/>
    <property type="molecule type" value="Genomic_DNA"/>
</dbReference>
<dbReference type="GO" id="GO:0000930">
    <property type="term" value="C:gamma-tubulin complex"/>
    <property type="evidence" value="ECO:0007669"/>
    <property type="project" value="TreeGrafter"/>
</dbReference>
<comment type="similarity">
    <text evidence="1">Belongs to the BLOC1S2 family.</text>
</comment>
<dbReference type="EMBL" id="OC865458">
    <property type="protein sequence ID" value="CAD7632374.1"/>
    <property type="molecule type" value="Genomic_DNA"/>
</dbReference>
<keyword evidence="3" id="KW-1185">Reference proteome</keyword>
<dbReference type="GO" id="GO:0099078">
    <property type="term" value="C:BORC complex"/>
    <property type="evidence" value="ECO:0007669"/>
    <property type="project" value="TreeGrafter"/>
</dbReference>
<evidence type="ECO:0008006" key="4">
    <source>
        <dbReference type="Google" id="ProtNLM"/>
    </source>
</evidence>
<dbReference type="GO" id="GO:0016197">
    <property type="term" value="P:endosomal transport"/>
    <property type="evidence" value="ECO:0007669"/>
    <property type="project" value="TreeGrafter"/>
</dbReference>
<dbReference type="Pfam" id="PF10046">
    <property type="entry name" value="BLOC1_2"/>
    <property type="match status" value="1"/>
</dbReference>
<dbReference type="InterPro" id="IPR019269">
    <property type="entry name" value="BLOC1_su2"/>
</dbReference>
<evidence type="ECO:0000313" key="2">
    <source>
        <dbReference type="EMBL" id="CAD7632374.1"/>
    </source>
</evidence>
<name>A0A7R9Q617_9ACAR</name>
<reference evidence="2" key="1">
    <citation type="submission" date="2020-11" db="EMBL/GenBank/DDBJ databases">
        <authorList>
            <person name="Tran Van P."/>
        </authorList>
    </citation>
    <scope>NUCLEOTIDE SEQUENCE</scope>
</reference>